<name>A0A2V3ZYP2_9BACT</name>
<comment type="caution">
    <text evidence="1">The sequence shown here is derived from an EMBL/GenBank/DDBJ whole genome shotgun (WGS) entry which is preliminary data.</text>
</comment>
<reference evidence="1 2" key="1">
    <citation type="submission" date="2018-05" db="EMBL/GenBank/DDBJ databases">
        <title>Marinifilum breve JC075T sp. nov., a marine bacterium isolated from Yongle Blue Hole in the South China Sea.</title>
        <authorList>
            <person name="Fu T."/>
        </authorList>
    </citation>
    <scope>NUCLEOTIDE SEQUENCE [LARGE SCALE GENOMIC DNA]</scope>
    <source>
        <strain evidence="1 2">JC075</strain>
    </source>
</reference>
<accession>A0A2V3ZYP2</accession>
<evidence type="ECO:0000313" key="1">
    <source>
        <dbReference type="EMBL" id="PXY01393.1"/>
    </source>
</evidence>
<proteinExistence type="predicted"/>
<keyword evidence="2" id="KW-1185">Reference proteome</keyword>
<gene>
    <name evidence="1" type="ORF">DF185_07875</name>
</gene>
<dbReference type="AlphaFoldDB" id="A0A2V3ZYP2"/>
<dbReference type="OrthoDB" id="1031347at2"/>
<evidence type="ECO:0000313" key="2">
    <source>
        <dbReference type="Proteomes" id="UP000248079"/>
    </source>
</evidence>
<dbReference type="Proteomes" id="UP000248079">
    <property type="component" value="Unassembled WGS sequence"/>
</dbReference>
<dbReference type="RefSeq" id="WP_110360205.1">
    <property type="nucleotide sequence ID" value="NZ_QFLI01000003.1"/>
</dbReference>
<protein>
    <submittedName>
        <fullName evidence="1">Uncharacterized protein</fullName>
    </submittedName>
</protein>
<sequence>MSSIKTYSIKTFFRDEKTQPNDTFVSPYTSSSGSSNTSNDYKYAKLEFENTFRERTTFNNDVIVNANIIQNGSIYETNVEQIKIKNSLNIINDGEVGSGVSSGFAGWRVDRGTATDFDFGFDEVRKRFVVGKTDGNREVVATIQDNPTDGSALVYDGSNHYLKSVSAVPNSLKLGGVIASNYARTDIAETFDNSITVNGQVNLHSKIHLGGDESSNYAQIHRGSISPIKGIQPYTTSGRNSNYLWFTNGYSADEGGLYIGDDGVVVFGAADSNLFSVWNEDAGQLEFRVKNDKSGNYFRTGLTIASGGLNVSGKSIISTSGEALVLKGTVDKSSNSFSSYLRWEDSNNNDLGYVGYGSSSDNSLSLCNDIGDIYLRRNTTNVVKVSLDGVSITGNHNISERLTTKTSYFTHNQAHYFRDPNAESWRGGLFWDTSGHETFGFLARNSGTRIRFYNADIANVASGNLTNNTVGTPYFDIGSSSILVKPFIGSTSYVSGFLGTGWRIESSGAATMDSIELRKFLRTPELIKNQVQVEKNEFWFTDSETIESVTLSGSEYVLTFNIKEGDGLSFRVNDIVRGVFNHSTGFESGFYQITYTNESGDAKVKVLNGTTPKPYMRLARQGNLSNTARQGSLYADGLNGYLRVLNGVNSENISLSNIRIQLGNLSGITDSSFNNITGYGLYADNAYLKGGIDAKFGKIAGWYISTNTLFSPTVNNGRIELATDGNVPRVQVYRDNDNLVRMYQSASGWGLIGNSGGSTVFQLGSLNQISGWTFTNTTLYKGDSSGYLTLDSSRLNLKFRKGTQWGYVGQTWDVSTSSYTGDYGISFGDEGSNKKEYFRIDSSVKRIAGWTFTENQFTKKGAGVWKDNGYVGHITMSLENTGSGSFYNGSQKLKGFSVATNQSGLAQTVVMGQMMNSGSSIRAGYFGLQMMSSSGHEYFALGANTNITSGVYCRIGGWIFDDRYLRKGNLYLDSQNNSIYCQSGDYSNREWSLENNGSGRLAKGNITWDASGNLIIKGNITGSTGNIGGFKIHSTKLTSVTHNLHIDTQSGVYLLSGIGQGGSIGFGQKTDDLGSFYSTGFIRSYYSGSTNKGIEIEANNGYNIKVSAGNDFIVDSDNTQINSATKVIGKLTVDNDVEVIGNIDVKKKLSLNHGHYSGNTSSTTTIDTNLYSLFTLGSSGAGRRHYTLKDGTKNGQICILVNVNDNEEYFIKNILDGGESNWWGLGGGCTVSLVWINRSLYNGSHSNGWIVTSSANNNW</sequence>
<organism evidence="1 2">
    <name type="scientific">Marinifilum breve</name>
    <dbReference type="NCBI Taxonomy" id="2184082"/>
    <lineage>
        <taxon>Bacteria</taxon>
        <taxon>Pseudomonadati</taxon>
        <taxon>Bacteroidota</taxon>
        <taxon>Bacteroidia</taxon>
        <taxon>Marinilabiliales</taxon>
        <taxon>Marinifilaceae</taxon>
    </lineage>
</organism>
<dbReference type="EMBL" id="QFLI01000003">
    <property type="protein sequence ID" value="PXY01393.1"/>
    <property type="molecule type" value="Genomic_DNA"/>
</dbReference>